<proteinExistence type="predicted"/>
<dbReference type="Proteomes" id="UP000485484">
    <property type="component" value="Unassembled WGS sequence"/>
</dbReference>
<accession>A0A1V5MHL9</accession>
<dbReference type="Gene3D" id="3.20.20.80">
    <property type="entry name" value="Glycosidases"/>
    <property type="match status" value="1"/>
</dbReference>
<comment type="caution">
    <text evidence="2">The sequence shown here is derived from an EMBL/GenBank/DDBJ whole genome shotgun (WGS) entry which is preliminary data.</text>
</comment>
<protein>
    <recommendedName>
        <fullName evidence="4">Glycoside hydrolase family 42 N-terminal domain-containing protein</fullName>
    </recommendedName>
</protein>
<sequence length="587" mass="65332">MLEERTGNWPVAAGRTGERPVDLNRGRTGAFRLLVDGEATTPAGRVQLPLQEYTFSVLRRPPERMAGTFGAYTTIAPEPMEIMGRAGIRRTVTLSSSNDLLQTWSAIEPEPGRFVWIDRRVQQALANGVAITANLHIGSGGAEVPKWARDPADPADAISATGSRMSQEKPFTFSKRAWERFIEAVVGHYKDTIQDWLIMDEPYYVFKAEEYAELLKTAYQAAKRANPKCRVLAHGGYYAPWLPALEKAGAVPYFDAISDYARDPEQGHRLRDFARKHGKTVFNVEYGGHASGYRSIETPEDTNDRRIPVYQANAQSVVAGALRAMGWSASEGFRRYDARFPGGDFTQLDRWMSLFEYDGGLKPAAVAYAAAGRLLDGFRGVGALKLHNRLETFLYEKEDRFLLAFWTRDGDLFQTRFILPPEVRGFEFMGNPLEAGVPLTLSGSPNYLTGPNSRREETLNLLRNLLVREVISLEAETRLDEVSGEYRLRVTIANLDPGRPIQNGILTLSGSGSVYGEATLMKEFWDRVLTLPEVKPGGRVTLQPALNAYRDEIRTARPATLKLFFQGASRSWDIPDVFKAGAPAAAP</sequence>
<dbReference type="AlphaFoldDB" id="A0A1V5MHL9"/>
<dbReference type="GO" id="GO:0004553">
    <property type="term" value="F:hydrolase activity, hydrolyzing O-glycosyl compounds"/>
    <property type="evidence" value="ECO:0007669"/>
    <property type="project" value="TreeGrafter"/>
</dbReference>
<feature type="region of interest" description="Disordered" evidence="1">
    <location>
        <begin position="1"/>
        <end position="22"/>
    </location>
</feature>
<dbReference type="SUPFAM" id="SSF51445">
    <property type="entry name" value="(Trans)glycosidases"/>
    <property type="match status" value="1"/>
</dbReference>
<dbReference type="PANTHER" id="PTHR12631">
    <property type="entry name" value="ALPHA-L-IDURONIDASE"/>
    <property type="match status" value="1"/>
</dbReference>
<gene>
    <name evidence="2" type="ORF">BWY73_00661</name>
</gene>
<dbReference type="PANTHER" id="PTHR12631:SF10">
    <property type="entry name" value="BETA-XYLOSIDASE-LIKE PROTEIN-RELATED"/>
    <property type="match status" value="1"/>
</dbReference>
<dbReference type="EMBL" id="MWAK01000072">
    <property type="protein sequence ID" value="OPZ92738.1"/>
    <property type="molecule type" value="Genomic_DNA"/>
</dbReference>
<evidence type="ECO:0000313" key="3">
    <source>
        <dbReference type="Proteomes" id="UP000485484"/>
    </source>
</evidence>
<reference evidence="2 3" key="1">
    <citation type="submission" date="2017-02" db="EMBL/GenBank/DDBJ databases">
        <title>Delving into the versatile metabolic prowess of the omnipresent phylum Bacteroidetes.</title>
        <authorList>
            <person name="Nobu M.K."/>
            <person name="Mei R."/>
            <person name="Narihiro T."/>
            <person name="Kuroda K."/>
            <person name="Liu W.-T."/>
        </authorList>
    </citation>
    <scope>NUCLEOTIDE SEQUENCE [LARGE SCALE GENOMIC DNA]</scope>
    <source>
        <strain evidence="2">ADurb.Bin417</strain>
    </source>
</reference>
<evidence type="ECO:0000313" key="2">
    <source>
        <dbReference type="EMBL" id="OPZ92738.1"/>
    </source>
</evidence>
<evidence type="ECO:0008006" key="4">
    <source>
        <dbReference type="Google" id="ProtNLM"/>
    </source>
</evidence>
<organism evidence="2 3">
    <name type="scientific">candidate division TA06 bacterium ADurb.Bin417</name>
    <dbReference type="NCBI Taxonomy" id="1852828"/>
    <lineage>
        <taxon>Bacteria</taxon>
        <taxon>Bacteria division TA06</taxon>
    </lineage>
</organism>
<dbReference type="InterPro" id="IPR017853">
    <property type="entry name" value="GH"/>
</dbReference>
<name>A0A1V5MHL9_UNCT6</name>
<dbReference type="InterPro" id="IPR051923">
    <property type="entry name" value="Glycosyl_Hydrolase_39"/>
</dbReference>
<evidence type="ECO:0000256" key="1">
    <source>
        <dbReference type="SAM" id="MobiDB-lite"/>
    </source>
</evidence>